<feature type="compositionally biased region" description="Basic residues" evidence="2">
    <location>
        <begin position="1177"/>
        <end position="1186"/>
    </location>
</feature>
<evidence type="ECO:0000256" key="1">
    <source>
        <dbReference type="PROSITE-ProRule" id="PRU00221"/>
    </source>
</evidence>
<feature type="compositionally biased region" description="Basic and acidic residues" evidence="2">
    <location>
        <begin position="720"/>
        <end position="729"/>
    </location>
</feature>
<dbReference type="PROSITE" id="PS00028">
    <property type="entry name" value="ZINC_FINGER_C2H2_1"/>
    <property type="match status" value="2"/>
</dbReference>
<feature type="domain" description="C2H2-type" evidence="3">
    <location>
        <begin position="1592"/>
        <end position="1615"/>
    </location>
</feature>
<dbReference type="InterPro" id="IPR036322">
    <property type="entry name" value="WD40_repeat_dom_sf"/>
</dbReference>
<dbReference type="GO" id="GO:0003723">
    <property type="term" value="F:RNA binding"/>
    <property type="evidence" value="ECO:0007669"/>
    <property type="project" value="InterPro"/>
</dbReference>
<dbReference type="InterPro" id="IPR013087">
    <property type="entry name" value="Znf_C2H2_type"/>
</dbReference>
<feature type="region of interest" description="Disordered" evidence="2">
    <location>
        <begin position="103"/>
        <end position="125"/>
    </location>
</feature>
<dbReference type="Gene3D" id="2.130.10.10">
    <property type="entry name" value="YVTN repeat-like/Quinoprotein amine dehydrogenase"/>
    <property type="match status" value="2"/>
</dbReference>
<dbReference type="InterPro" id="IPR015943">
    <property type="entry name" value="WD40/YVTN_repeat-like_dom_sf"/>
</dbReference>
<reference evidence="4" key="1">
    <citation type="submission" date="2025-08" db="UniProtKB">
        <authorList>
            <consortium name="Ensembl"/>
        </authorList>
    </citation>
    <scope>IDENTIFICATION</scope>
</reference>
<dbReference type="GeneTree" id="ENSGT00940000157336"/>
<dbReference type="PANTHER" id="PTHR14435:SF2">
    <property type="entry name" value="ZINC FINGER PROTEIN 106"/>
    <property type="match status" value="1"/>
</dbReference>
<feature type="compositionally biased region" description="Polar residues" evidence="2">
    <location>
        <begin position="906"/>
        <end position="928"/>
    </location>
</feature>
<dbReference type="Proteomes" id="UP000694388">
    <property type="component" value="Unplaced"/>
</dbReference>
<name>A0A8C4QBT2_EPTBU</name>
<feature type="region of interest" description="Disordered" evidence="2">
    <location>
        <begin position="1160"/>
        <end position="1268"/>
    </location>
</feature>
<sequence>MTMKCSLCNFVFENSQESNGHKSSMLHHREIEKAIGRGCTHKCFACNIIMKDLPTFAQHLGTQDHKHRICKLGWDLNSMPSSTSSQEVVTRKKNAEIKQKETIPTQENSVHGNNLPGKTQMDRPKSCGKMQQMYNFDVQSSLQKTWPEQSQNCNLSTNQHFRNPSMVGQRSWRGTQRGLYRYYGNCSFPNKNEYNAEERHYQNNFYADGPEYNFEMPSANPYPNGSHKWTGDPVCQKFESAAAVNNRWVPYPYRPHRGRGFPRFRSRGGNFSRQFGFSPPFRLPLHMEQNPQKEFPVIMKPNQPDAMSNSVKMLHPYSSNVVNSLHQKGTDSNNRIVSLPLPEAASLQNNDAELKSQGGNIEQLLVAAPQVNCSSGSTAPLQGTAGNNKKECSTLHKRSPLSVKHQLEIEKVKGTKKAGVNQMNVEAGIVLPQSKLMMGKEKMCEDIGSASCKLSPKNCEQSKSIPPNREAQLKKEPNGSSNGVCMEKARTLDVSSSKCDQIKEEPSPKVKDLLSTCLATSRSCGEEETIHEKMSHIVESNTKNLVGIEQDQLKPLPNTGNTMGVTITDRSALTKIACNLFREKQPTFADSTSFKKKGVLASQKPSLTSVKSVDADVLPSDGFACPETNLAESTPEAEELQEQASGGALAFSKLRLPTALQRDLVRHLAPSRGRAGSAVPEPNLSQARHRISYGASGGANTSTGCLSGNGGESQAAGVARKSDSDREGSSLKPALQQLLKIPQRSIDWEQAFRVVTRLRQEAGKGQPRFGIEMASSSRDDVDLPLGKLQEEPELFESLQDFLSYELGKSAKQNHPVVEQKSLDTNRGISSSVPADQTSFTSTTAQTTNSFGNLPLDSKPEGTFSLPDQNVPSLSGVPPNEDRKPLCKPSLTSDVTSGSLPPEGVTTGANTREVNQNLSVFECSSPSESDNNEGRIRKRRRAGVGGHSPDVPGSEQKSKRMKVKCKKEQMSVSELLSLSMREEELSQSLPELEVLLDHGRTALSSALLHLQKLMQQKQQVMMELNNLRTKRIHILQELQGSSGDLSVPGVKGHSSCTAPPQNPGLRSNAEPPLMEIKSEPCIENLDEVAAKPTTTVQKVAGFASMIGNRSKPVCNAPKDGNTLNFTSLNFQAQGAPHVTQSNQCPTVFGNSVCGRTSNHDILRPSCGNENDNSTQKSRLQRRKKKPKQPAPETSDTDQEVQTRRPQKGKQRHRQHDRSGSVDTEALGTGSQTGSGKPLLSGDATCSDKTTLNGRPRKSGFRAEERSVSAEEYRLSIAEVSSTSDIGQPVIEGLPGNVNSARDATSSVAVALHGSYNTGEQDPTEGHFEGHTMAVSGLQIFEDVLYTCGADKTVRAYDLVSHKCLSVFEGHASKVNEIMVTRPPGLHPRLYSGSSDHTIRCCNLKNGQLIEEFPLLDRVFCLHERWNILFAGLANGSVVSISTQSNKVLDTFECHGPRAVSCLATSQEGSRHLLLVGSYDTTVTVRDAGSGLLLRALKGHNKSVLCMQTGQLLRVYKGHRHTVMAVCVLGQVLLSACLDRLVRVFDLETHDRLQVHRHKDMVMCMTVHKSVIYTGCYNGMVQATKLDLMQNYRCWWQGCLFIFGALNHLKDHLQMDHMPTSVLQATCFWKSCGKNFCLEENDNEMVQHLVKHAEMDSRMDY</sequence>
<proteinExistence type="predicted"/>
<dbReference type="GO" id="GO:0017124">
    <property type="term" value="F:SH3 domain binding"/>
    <property type="evidence" value="ECO:0007669"/>
    <property type="project" value="TreeGrafter"/>
</dbReference>
<keyword evidence="1" id="KW-0853">WD repeat</keyword>
<feature type="domain" description="C2H2-type" evidence="3">
    <location>
        <begin position="5"/>
        <end position="27"/>
    </location>
</feature>
<dbReference type="SMART" id="SM00355">
    <property type="entry name" value="ZnF_C2H2"/>
    <property type="match status" value="3"/>
</dbReference>
<evidence type="ECO:0000313" key="5">
    <source>
        <dbReference type="Proteomes" id="UP000694388"/>
    </source>
</evidence>
<evidence type="ECO:0000313" key="4">
    <source>
        <dbReference type="Ensembl" id="ENSEBUP00000013095.1"/>
    </source>
</evidence>
<keyword evidence="5" id="KW-1185">Reference proteome</keyword>
<feature type="region of interest" description="Disordered" evidence="2">
    <location>
        <begin position="1046"/>
        <end position="1065"/>
    </location>
</feature>
<protein>
    <submittedName>
        <fullName evidence="4">Zinc finger protein 106a</fullName>
    </submittedName>
</protein>
<feature type="repeat" description="WD" evidence="1">
    <location>
        <begin position="1326"/>
        <end position="1365"/>
    </location>
</feature>
<dbReference type="OMA" id="DMEICKS"/>
<dbReference type="Ensembl" id="ENSEBUT00000013669.1">
    <property type="protein sequence ID" value="ENSEBUP00000013095.1"/>
    <property type="gene ID" value="ENSEBUG00000008284.1"/>
</dbReference>
<feature type="compositionally biased region" description="Basic residues" evidence="2">
    <location>
        <begin position="1203"/>
        <end position="1214"/>
    </location>
</feature>
<feature type="region of interest" description="Disordered" evidence="2">
    <location>
        <begin position="704"/>
        <end position="730"/>
    </location>
</feature>
<dbReference type="PANTHER" id="PTHR14435">
    <property type="entry name" value="ZINC FINGER PROTEIN 106"/>
    <property type="match status" value="1"/>
</dbReference>
<dbReference type="SUPFAM" id="SSF50978">
    <property type="entry name" value="WD40 repeat-like"/>
    <property type="match status" value="1"/>
</dbReference>
<dbReference type="GO" id="GO:0005829">
    <property type="term" value="C:cytosol"/>
    <property type="evidence" value="ECO:0007669"/>
    <property type="project" value="TreeGrafter"/>
</dbReference>
<evidence type="ECO:0000256" key="2">
    <source>
        <dbReference type="SAM" id="MobiDB-lite"/>
    </source>
</evidence>
<feature type="compositionally biased region" description="Low complexity" evidence="2">
    <location>
        <begin position="836"/>
        <end position="850"/>
    </location>
</feature>
<feature type="compositionally biased region" description="Basic and acidic residues" evidence="2">
    <location>
        <begin position="1259"/>
        <end position="1268"/>
    </location>
</feature>
<organism evidence="4 5">
    <name type="scientific">Eptatretus burgeri</name>
    <name type="common">Inshore hagfish</name>
    <dbReference type="NCBI Taxonomy" id="7764"/>
    <lineage>
        <taxon>Eukaryota</taxon>
        <taxon>Metazoa</taxon>
        <taxon>Chordata</taxon>
        <taxon>Craniata</taxon>
        <taxon>Vertebrata</taxon>
        <taxon>Cyclostomata</taxon>
        <taxon>Myxini</taxon>
        <taxon>Myxiniformes</taxon>
        <taxon>Myxinidae</taxon>
        <taxon>Eptatretinae</taxon>
        <taxon>Eptatretus</taxon>
    </lineage>
</organism>
<dbReference type="InterPro" id="IPR042622">
    <property type="entry name" value="Znf106"/>
</dbReference>
<reference evidence="4" key="2">
    <citation type="submission" date="2025-09" db="UniProtKB">
        <authorList>
            <consortium name="Ensembl"/>
        </authorList>
    </citation>
    <scope>IDENTIFICATION</scope>
</reference>
<feature type="compositionally biased region" description="Polar residues" evidence="2">
    <location>
        <begin position="889"/>
        <end position="898"/>
    </location>
</feature>
<dbReference type="Pfam" id="PF00400">
    <property type="entry name" value="WD40"/>
    <property type="match status" value="3"/>
</dbReference>
<dbReference type="GO" id="GO:0016020">
    <property type="term" value="C:membrane"/>
    <property type="evidence" value="ECO:0007669"/>
    <property type="project" value="TreeGrafter"/>
</dbReference>
<accession>A0A8C4QBT2</accession>
<feature type="region of interest" description="Disordered" evidence="2">
    <location>
        <begin position="456"/>
        <end position="484"/>
    </location>
</feature>
<feature type="compositionally biased region" description="Polar residues" evidence="2">
    <location>
        <begin position="822"/>
        <end position="835"/>
    </location>
</feature>
<dbReference type="InterPro" id="IPR001680">
    <property type="entry name" value="WD40_rpt"/>
</dbReference>
<feature type="compositionally biased region" description="Polar residues" evidence="2">
    <location>
        <begin position="103"/>
        <end position="112"/>
    </location>
</feature>
<evidence type="ECO:0000259" key="3">
    <source>
        <dbReference type="PROSITE" id="PS00028"/>
    </source>
</evidence>
<feature type="region of interest" description="Disordered" evidence="2">
    <location>
        <begin position="810"/>
        <end position="960"/>
    </location>
</feature>
<dbReference type="PROSITE" id="PS50082">
    <property type="entry name" value="WD_REPEATS_2"/>
    <property type="match status" value="1"/>
</dbReference>
<dbReference type="SMART" id="SM00320">
    <property type="entry name" value="WD40"/>
    <property type="match status" value="5"/>
</dbReference>